<dbReference type="InterPro" id="IPR045380">
    <property type="entry name" value="LD_TPept_scaffold_dom"/>
</dbReference>
<dbReference type="InterPro" id="IPR036365">
    <property type="entry name" value="PGBD-like_sf"/>
</dbReference>
<keyword evidence="5 7" id="KW-0573">Peptidoglycan synthesis</keyword>
<evidence type="ECO:0000256" key="1">
    <source>
        <dbReference type="ARBA" id="ARBA00004752"/>
    </source>
</evidence>
<dbReference type="InterPro" id="IPR038063">
    <property type="entry name" value="Transpep_catalytic_dom"/>
</dbReference>
<reference evidence="10 11" key="1">
    <citation type="submission" date="2022-11" db="EMBL/GenBank/DDBJ databases">
        <title>Minimal conservation of predation-associated metabolite biosynthetic gene clusters underscores biosynthetic potential of Myxococcota including descriptions for ten novel species: Archangium lansinium sp. nov., Myxococcus landrumus sp. nov., Nannocystis bai.</title>
        <authorList>
            <person name="Ahearne A."/>
            <person name="Stevens C."/>
            <person name="Phillips K."/>
        </authorList>
    </citation>
    <scope>NUCLEOTIDE SEQUENCE [LARGE SCALE GENOMIC DNA]</scope>
    <source>
        <strain evidence="10 11">MIWBW</strain>
    </source>
</reference>
<dbReference type="Proteomes" id="UP001207654">
    <property type="component" value="Unassembled WGS sequence"/>
</dbReference>
<evidence type="ECO:0000256" key="7">
    <source>
        <dbReference type="PROSITE-ProRule" id="PRU01373"/>
    </source>
</evidence>
<dbReference type="Pfam" id="PF01471">
    <property type="entry name" value="PG_binding_1"/>
    <property type="match status" value="1"/>
</dbReference>
<evidence type="ECO:0000313" key="11">
    <source>
        <dbReference type="Proteomes" id="UP001207654"/>
    </source>
</evidence>
<dbReference type="PANTHER" id="PTHR41533">
    <property type="entry name" value="L,D-TRANSPEPTIDASE HI_1667-RELATED"/>
    <property type="match status" value="1"/>
</dbReference>
<accession>A0ABT4AE50</accession>
<keyword evidence="4 7" id="KW-0133">Cell shape</keyword>
<name>A0ABT4AE50_9BACT</name>
<evidence type="ECO:0000313" key="10">
    <source>
        <dbReference type="EMBL" id="MCY1079962.1"/>
    </source>
</evidence>
<feature type="chain" id="PRO_5046821891" evidence="8">
    <location>
        <begin position="20"/>
        <end position="578"/>
    </location>
</feature>
<dbReference type="CDD" id="cd16913">
    <property type="entry name" value="YkuD_like"/>
    <property type="match status" value="1"/>
</dbReference>
<keyword evidence="3" id="KW-0808">Transferase</keyword>
<gene>
    <name evidence="10" type="ORF">OV287_36485</name>
</gene>
<protein>
    <submittedName>
        <fullName evidence="10">L,D-transpeptidase family protein</fullName>
    </submittedName>
</protein>
<dbReference type="InterPro" id="IPR036366">
    <property type="entry name" value="PGBDSf"/>
</dbReference>
<dbReference type="SUPFAM" id="SSF47090">
    <property type="entry name" value="PGBD-like"/>
    <property type="match status" value="1"/>
</dbReference>
<dbReference type="InterPro" id="IPR052905">
    <property type="entry name" value="LD-transpeptidase_YkuD-like"/>
</dbReference>
<evidence type="ECO:0000256" key="4">
    <source>
        <dbReference type="ARBA" id="ARBA00022960"/>
    </source>
</evidence>
<dbReference type="InterPro" id="IPR002477">
    <property type="entry name" value="Peptidoglycan-bd-like"/>
</dbReference>
<keyword evidence="8" id="KW-0732">Signal</keyword>
<feature type="signal peptide" evidence="8">
    <location>
        <begin position="1"/>
        <end position="19"/>
    </location>
</feature>
<keyword evidence="6 7" id="KW-0961">Cell wall biogenesis/degradation</keyword>
<dbReference type="Pfam" id="PF03734">
    <property type="entry name" value="YkuD"/>
    <property type="match status" value="1"/>
</dbReference>
<comment type="similarity">
    <text evidence="2">Belongs to the YkuD family.</text>
</comment>
<dbReference type="EMBL" id="JAPNKA010000001">
    <property type="protein sequence ID" value="MCY1079962.1"/>
    <property type="molecule type" value="Genomic_DNA"/>
</dbReference>
<comment type="pathway">
    <text evidence="1 7">Cell wall biogenesis; peptidoglycan biosynthesis.</text>
</comment>
<keyword evidence="11" id="KW-1185">Reference proteome</keyword>
<proteinExistence type="inferred from homology"/>
<feature type="domain" description="L,D-TPase catalytic" evidence="9">
    <location>
        <begin position="328"/>
        <end position="508"/>
    </location>
</feature>
<dbReference type="InterPro" id="IPR005490">
    <property type="entry name" value="LD_TPept_cat_dom"/>
</dbReference>
<feature type="active site" description="Nucleophile" evidence="7">
    <location>
        <position position="480"/>
    </location>
</feature>
<dbReference type="SUPFAM" id="SSF141523">
    <property type="entry name" value="L,D-transpeptidase catalytic domain-like"/>
    <property type="match status" value="1"/>
</dbReference>
<evidence type="ECO:0000259" key="9">
    <source>
        <dbReference type="PROSITE" id="PS52029"/>
    </source>
</evidence>
<dbReference type="Pfam" id="PF20142">
    <property type="entry name" value="Scaffold"/>
    <property type="match status" value="1"/>
</dbReference>
<feature type="active site" description="Proton donor/acceptor" evidence="7">
    <location>
        <position position="461"/>
    </location>
</feature>
<sequence>MRSWPALLCCLLLGMPVLAAGGTPPPFESAVRAQGSNKALVYFYETRGFQPAWFSYDGAVRPQVGQYLAALCEAEAEGLWPGRYQRAELDEALRRLTLGGDPGDAWVKVELGLTSSFLTYATHLMSGQVSSRRLRWQTKRPGPVVLAAVLEGALASGDLAGTLRGLSPNHPGFVRLREALAHYRAIAAAGGWPLVPEGGTLERGMRDSRVAVVRERLRATGDLPPTPEERLLHPGAPGVGTVALVDELARAAMEIAPESPLRPTPEDLYDAELEEAVTTFQRRHGMAADGKVGRETLVALRVPVEKSIGQLLVNLERWRQAPRELEPRYVMVNLAAFELEAVEQGRTVLRMPVIVGAPEWSTPVLEDKVEYLVLNPEWHVPETITEEEVLPKLREDPGAAEALGLKVLDKATGQEVDPRTVDWNALEAGGLPYRFAQPPGESNPLGSVKFIFPNRFAIYLHDTPNPALFEQANRAFSHGCVRVAEPVKLADFMLRGHGGWTETSLAAAMKEGGEPRRVVLPAPVPVYLFYWTAFVDAEGRVGFREDLYRNDAEVLRALAVKPVQTAGESPAACGGVRG</sequence>
<evidence type="ECO:0000256" key="3">
    <source>
        <dbReference type="ARBA" id="ARBA00022679"/>
    </source>
</evidence>
<dbReference type="Gene3D" id="1.10.101.10">
    <property type="entry name" value="PGBD-like superfamily/PGBD"/>
    <property type="match status" value="1"/>
</dbReference>
<dbReference type="Gene3D" id="2.40.440.10">
    <property type="entry name" value="L,D-transpeptidase catalytic domain-like"/>
    <property type="match status" value="1"/>
</dbReference>
<dbReference type="PROSITE" id="PS52029">
    <property type="entry name" value="LD_TPASE"/>
    <property type="match status" value="1"/>
</dbReference>
<organism evidence="10 11">
    <name type="scientific">Archangium lansingense</name>
    <dbReference type="NCBI Taxonomy" id="2995310"/>
    <lineage>
        <taxon>Bacteria</taxon>
        <taxon>Pseudomonadati</taxon>
        <taxon>Myxococcota</taxon>
        <taxon>Myxococcia</taxon>
        <taxon>Myxococcales</taxon>
        <taxon>Cystobacterineae</taxon>
        <taxon>Archangiaceae</taxon>
        <taxon>Archangium</taxon>
    </lineage>
</organism>
<evidence type="ECO:0000256" key="2">
    <source>
        <dbReference type="ARBA" id="ARBA00005992"/>
    </source>
</evidence>
<evidence type="ECO:0000256" key="6">
    <source>
        <dbReference type="ARBA" id="ARBA00023316"/>
    </source>
</evidence>
<comment type="caution">
    <text evidence="10">The sequence shown here is derived from an EMBL/GenBank/DDBJ whole genome shotgun (WGS) entry which is preliminary data.</text>
</comment>
<evidence type="ECO:0000256" key="8">
    <source>
        <dbReference type="SAM" id="SignalP"/>
    </source>
</evidence>
<dbReference type="RefSeq" id="WP_267538647.1">
    <property type="nucleotide sequence ID" value="NZ_JAPNKA010000001.1"/>
</dbReference>
<dbReference type="PANTHER" id="PTHR41533:SF2">
    <property type="entry name" value="BLR7131 PROTEIN"/>
    <property type="match status" value="1"/>
</dbReference>
<evidence type="ECO:0000256" key="5">
    <source>
        <dbReference type="ARBA" id="ARBA00022984"/>
    </source>
</evidence>